<dbReference type="Gene3D" id="3.40.50.450">
    <property type="match status" value="1"/>
</dbReference>
<comment type="caution">
    <text evidence="3">The sequence shown here is derived from an EMBL/GenBank/DDBJ whole genome shotgun (WGS) entry which is preliminary data.</text>
</comment>
<evidence type="ECO:0000259" key="2">
    <source>
        <dbReference type="Pfam" id="PF02481"/>
    </source>
</evidence>
<evidence type="ECO:0000313" key="3">
    <source>
        <dbReference type="EMBL" id="MBM6819573.1"/>
    </source>
</evidence>
<evidence type="ECO:0000256" key="1">
    <source>
        <dbReference type="ARBA" id="ARBA00006525"/>
    </source>
</evidence>
<dbReference type="PANTHER" id="PTHR43022">
    <property type="entry name" value="PROTEIN SMF"/>
    <property type="match status" value="1"/>
</dbReference>
<dbReference type="PANTHER" id="PTHR43022:SF1">
    <property type="entry name" value="PROTEIN SMF"/>
    <property type="match status" value="1"/>
</dbReference>
<name>A0ABS2FI15_9CLOT</name>
<reference evidence="3 4" key="1">
    <citation type="journal article" date="2021" name="Sci. Rep.">
        <title>The distribution of antibiotic resistance genes in chicken gut microbiota commensals.</title>
        <authorList>
            <person name="Juricova H."/>
            <person name="Matiasovicova J."/>
            <person name="Kubasova T."/>
            <person name="Cejkova D."/>
            <person name="Rychlik I."/>
        </authorList>
    </citation>
    <scope>NUCLEOTIDE SEQUENCE [LARGE SCALE GENOMIC DNA]</scope>
    <source>
        <strain evidence="3 4">An435</strain>
    </source>
</reference>
<dbReference type="Proteomes" id="UP000767334">
    <property type="component" value="Unassembled WGS sequence"/>
</dbReference>
<dbReference type="NCBIfam" id="TIGR00732">
    <property type="entry name" value="dprA"/>
    <property type="match status" value="1"/>
</dbReference>
<gene>
    <name evidence="3" type="primary">dprA</name>
    <name evidence="3" type="ORF">H6A19_09550</name>
</gene>
<dbReference type="InterPro" id="IPR057666">
    <property type="entry name" value="DrpA_SLOG"/>
</dbReference>
<dbReference type="EMBL" id="JACJLL010000052">
    <property type="protein sequence ID" value="MBM6819573.1"/>
    <property type="molecule type" value="Genomic_DNA"/>
</dbReference>
<keyword evidence="4" id="KW-1185">Reference proteome</keyword>
<dbReference type="SUPFAM" id="SSF102405">
    <property type="entry name" value="MCP/YpsA-like"/>
    <property type="match status" value="1"/>
</dbReference>
<accession>A0ABS2FI15</accession>
<proteinExistence type="inferred from homology"/>
<dbReference type="Pfam" id="PF02481">
    <property type="entry name" value="DNA_processg_A"/>
    <property type="match status" value="1"/>
</dbReference>
<organism evidence="3 4">
    <name type="scientific">Clostridium saudiense</name>
    <dbReference type="NCBI Taxonomy" id="1414720"/>
    <lineage>
        <taxon>Bacteria</taxon>
        <taxon>Bacillati</taxon>
        <taxon>Bacillota</taxon>
        <taxon>Clostridia</taxon>
        <taxon>Eubacteriales</taxon>
        <taxon>Clostridiaceae</taxon>
        <taxon>Clostridium</taxon>
    </lineage>
</organism>
<dbReference type="InterPro" id="IPR003488">
    <property type="entry name" value="DprA"/>
</dbReference>
<feature type="domain" description="Smf/DprA SLOG" evidence="2">
    <location>
        <begin position="74"/>
        <end position="282"/>
    </location>
</feature>
<protein>
    <submittedName>
        <fullName evidence="3">DNA-protecting protein DprA</fullName>
    </submittedName>
</protein>
<comment type="similarity">
    <text evidence="1">Belongs to the DprA/Smf family.</text>
</comment>
<dbReference type="RefSeq" id="WP_204572324.1">
    <property type="nucleotide sequence ID" value="NZ_JACJLL010000052.1"/>
</dbReference>
<evidence type="ECO:0000313" key="4">
    <source>
        <dbReference type="Proteomes" id="UP000767334"/>
    </source>
</evidence>
<sequence length="351" mass="40088">MDKYKIWFILLKISDSAKIKLLEKYNNEENIYNNIDNIVKEKLLYKNFLMRLKVKNNIEEEKLEEYLFKNNIKYVTYSSSLYPEKLKNIANPPYVIFYKGDISLLDYNMVAIVGSRKNTNYGEQVTKFITSELYNISYGVVSGVAAGIDSIAHREILSRGGKTIGVLGCGIDIVYPRFNKYLYDKISEKGLLISEFLPGTKPISYNFPQRNRIISALSNGVIVIEASSRSGSLITVDYALNQSKEVMVVPGPIFNESSRGCNLLIHQGARPFLGKDDLYEFLNIIKKDNKNNIKNRVKKCLLDVIGKEPIHIDKIIGSLNIDRIALFELLFEMQNENEIICLPGNYYVKIS</sequence>